<protein>
    <submittedName>
        <fullName evidence="9">SusC/RagA family TonB-linked outer membrane protein</fullName>
    </submittedName>
</protein>
<dbReference type="InterPro" id="IPR008969">
    <property type="entry name" value="CarboxyPept-like_regulatory"/>
</dbReference>
<dbReference type="Gene3D" id="2.170.130.10">
    <property type="entry name" value="TonB-dependent receptor, plug domain"/>
    <property type="match status" value="1"/>
</dbReference>
<reference evidence="9 10" key="1">
    <citation type="submission" date="2018-08" db="EMBL/GenBank/DDBJ databases">
        <title>Chitinophagaceae sp. K23C18032701, a novel bacterium isolated from forest soil.</title>
        <authorList>
            <person name="Wang C."/>
        </authorList>
    </citation>
    <scope>NUCLEOTIDE SEQUENCE [LARGE SCALE GENOMIC DNA]</scope>
    <source>
        <strain evidence="9 10">K23C18032701</strain>
    </source>
</reference>
<dbReference type="AlphaFoldDB" id="A0A3E1NCF5"/>
<dbReference type="InterPro" id="IPR037066">
    <property type="entry name" value="Plug_dom_sf"/>
</dbReference>
<dbReference type="Pfam" id="PF13715">
    <property type="entry name" value="CarbopepD_reg_2"/>
    <property type="match status" value="1"/>
</dbReference>
<feature type="domain" description="TonB-dependent receptor plug" evidence="8">
    <location>
        <begin position="117"/>
        <end position="243"/>
    </location>
</feature>
<evidence type="ECO:0000256" key="5">
    <source>
        <dbReference type="ARBA" id="ARBA00023136"/>
    </source>
</evidence>
<evidence type="ECO:0000313" key="10">
    <source>
        <dbReference type="Proteomes" id="UP000261284"/>
    </source>
</evidence>
<dbReference type="NCBIfam" id="TIGR04056">
    <property type="entry name" value="OMP_RagA_SusC"/>
    <property type="match status" value="1"/>
</dbReference>
<dbReference type="SUPFAM" id="SSF49464">
    <property type="entry name" value="Carboxypeptidase regulatory domain-like"/>
    <property type="match status" value="1"/>
</dbReference>
<dbReference type="GO" id="GO:0009279">
    <property type="term" value="C:cell outer membrane"/>
    <property type="evidence" value="ECO:0007669"/>
    <property type="project" value="UniProtKB-SubCell"/>
</dbReference>
<keyword evidence="2 7" id="KW-0813">Transport</keyword>
<dbReference type="SUPFAM" id="SSF56935">
    <property type="entry name" value="Porins"/>
    <property type="match status" value="1"/>
</dbReference>
<dbReference type="InterPro" id="IPR023996">
    <property type="entry name" value="TonB-dep_OMP_SusC/RagA"/>
</dbReference>
<dbReference type="Pfam" id="PF07715">
    <property type="entry name" value="Plug"/>
    <property type="match status" value="1"/>
</dbReference>
<evidence type="ECO:0000259" key="8">
    <source>
        <dbReference type="Pfam" id="PF07715"/>
    </source>
</evidence>
<dbReference type="Gene3D" id="2.60.40.1120">
    <property type="entry name" value="Carboxypeptidase-like, regulatory domain"/>
    <property type="match status" value="1"/>
</dbReference>
<evidence type="ECO:0000256" key="7">
    <source>
        <dbReference type="PROSITE-ProRule" id="PRU01360"/>
    </source>
</evidence>
<evidence type="ECO:0000256" key="3">
    <source>
        <dbReference type="ARBA" id="ARBA00022452"/>
    </source>
</evidence>
<dbReference type="EMBL" id="QTJU01000017">
    <property type="protein sequence ID" value="RFM25666.1"/>
    <property type="molecule type" value="Genomic_DNA"/>
</dbReference>
<keyword evidence="10" id="KW-1185">Reference proteome</keyword>
<dbReference type="OrthoDB" id="9768177at2"/>
<keyword evidence="5 7" id="KW-0472">Membrane</keyword>
<dbReference type="InterPro" id="IPR036942">
    <property type="entry name" value="Beta-barrel_TonB_sf"/>
</dbReference>
<keyword evidence="4 7" id="KW-0812">Transmembrane</keyword>
<dbReference type="NCBIfam" id="TIGR04057">
    <property type="entry name" value="SusC_RagA_signa"/>
    <property type="match status" value="1"/>
</dbReference>
<dbReference type="RefSeq" id="WP_116849846.1">
    <property type="nucleotide sequence ID" value="NZ_QTJU01000017.1"/>
</dbReference>
<dbReference type="PROSITE" id="PS52016">
    <property type="entry name" value="TONB_DEPENDENT_REC_3"/>
    <property type="match status" value="1"/>
</dbReference>
<comment type="subcellular location">
    <subcellularLocation>
        <location evidence="1 7">Cell outer membrane</location>
        <topology evidence="1 7">Multi-pass membrane protein</topology>
    </subcellularLocation>
</comment>
<sequence length="1063" mass="114584">MLTRHLLLSGLALLFAGVIVQAQTRISGIVSSAGTNTPLAGVSVHIKGASKGVVTDAGGNFSITANTGDSLAFEYVGYAIKYVAATNNLQVVLDAEQGNLNEVVVTALGISKQRKALGYSVQELKSKDIAEAKETNLVNALAGKVAGVRITNSQGGMGSSRIIIRGETSISNYNQPLFIVDGLPVDNSQLGNTVGTTVATGVNASRDYPNTISDINSDDIESLSVLKGPNAAALYGSRAAHGVVLIKTKTGKPKNGLGVTLTSSTSFENLLTLPKYQDVFGQGSNGQFSYVDGKGGGVNDAVDESWGPKMQGQLVPQFFDGTPQPFVPHPDNVRDYFKTGVTYNNGIAIEDANDKITYRFSYNNLKQTGVTPNSDISKNFFRLNTSLKLAPRLTLNTNVNYIRSYADNLPGAGGIRATSTMLQFTWFGRQVDINKLRDNYNQTGSGLNWNNAYYSNPFFVANQNTVGQQRDRIIGNIGLSYKIAEGLNANFKTGNDYYTDRRKLRIAYGTNGTPFGNYEEDAFTVNENNTELSLTYTKKLSHDFSIDALAAGNIRYKTYSENDQIAPKLAVAGIYTLSNSRDPLVSSSYYSKLKQNSIYGSAQVGFRNYAFVSVTLRNDWSSTLPISSMSYFYPSVNGSFILSDALHLQGNVLSYLKVRGGWAKVGNDTDPYQLQNVYPFVLPTFGGNPQLTAPSKALNPNLKSESVNTTEVGFEAGFFKNRAHLDVSLYHSSSTNQILNIDVSGTTGFTQQVLNGGKLTNKGIEVQAGVTPIKNKDFQWDININFAANKSKLWSLDDAGRLKNYVLGTDRTVSTVAAVGQAYGSLLGNAYTRNSSGQIVVDASGAPVTNPTQQILGKYTPDWIGGITNSFSYKNFNLSVLVDASIGGSLYSNTNSTGAYTGVLALTLPGRDAAHGGLNYYYPGNNTSAKPVQGNAGPNGETIHDDGMIFNGVTADGKANTSILSAQQYYKAVRNFDEAWIYSASYVKLREVKFGYALPAAWIKHIGFQGATVALVGRNLWIIHKNVPNIDPENAFNTGNGQGLEDLSLPSTRSYGINVNLKF</sequence>
<dbReference type="Proteomes" id="UP000261284">
    <property type="component" value="Unassembled WGS sequence"/>
</dbReference>
<comment type="caution">
    <text evidence="9">The sequence shown here is derived from an EMBL/GenBank/DDBJ whole genome shotgun (WGS) entry which is preliminary data.</text>
</comment>
<dbReference type="InterPro" id="IPR012910">
    <property type="entry name" value="Plug_dom"/>
</dbReference>
<gene>
    <name evidence="9" type="ORF">DXN05_23960</name>
</gene>
<evidence type="ECO:0000256" key="1">
    <source>
        <dbReference type="ARBA" id="ARBA00004571"/>
    </source>
</evidence>
<name>A0A3E1NCF5_9BACT</name>
<evidence type="ECO:0000256" key="2">
    <source>
        <dbReference type="ARBA" id="ARBA00022448"/>
    </source>
</evidence>
<comment type="similarity">
    <text evidence="7">Belongs to the TonB-dependent receptor family.</text>
</comment>
<keyword evidence="3 7" id="KW-1134">Transmembrane beta strand</keyword>
<dbReference type="InterPro" id="IPR023997">
    <property type="entry name" value="TonB-dep_OMP_SusC/RagA_CS"/>
</dbReference>
<dbReference type="Gene3D" id="2.40.170.20">
    <property type="entry name" value="TonB-dependent receptor, beta-barrel domain"/>
    <property type="match status" value="1"/>
</dbReference>
<evidence type="ECO:0000256" key="6">
    <source>
        <dbReference type="ARBA" id="ARBA00023237"/>
    </source>
</evidence>
<proteinExistence type="inferred from homology"/>
<evidence type="ECO:0000256" key="4">
    <source>
        <dbReference type="ARBA" id="ARBA00022692"/>
    </source>
</evidence>
<dbReference type="InterPro" id="IPR039426">
    <property type="entry name" value="TonB-dep_rcpt-like"/>
</dbReference>
<evidence type="ECO:0000313" key="9">
    <source>
        <dbReference type="EMBL" id="RFM25666.1"/>
    </source>
</evidence>
<keyword evidence="6 7" id="KW-0998">Cell outer membrane</keyword>
<organism evidence="9 10">
    <name type="scientific">Deminuibacter soli</name>
    <dbReference type="NCBI Taxonomy" id="2291815"/>
    <lineage>
        <taxon>Bacteria</taxon>
        <taxon>Pseudomonadati</taxon>
        <taxon>Bacteroidota</taxon>
        <taxon>Chitinophagia</taxon>
        <taxon>Chitinophagales</taxon>
        <taxon>Chitinophagaceae</taxon>
        <taxon>Deminuibacter</taxon>
    </lineage>
</organism>
<accession>A0A3E1NCF5</accession>